<reference evidence="1 2" key="1">
    <citation type="submission" date="2018-08" db="EMBL/GenBank/DDBJ databases">
        <authorList>
            <person name="Pathak A."/>
            <person name="Staton O.A."/>
            <person name="Aldaher A.R."/>
            <person name="Baird K.M."/>
            <person name="Borah A."/>
            <person name="Haggard G.E."/>
            <person name="Meesala S."/>
            <person name="Nealy S.L."/>
            <person name="Ramdas R."/>
            <person name="Rocha M."/>
            <person name="Sristi D."/>
            <person name="Thukral S."/>
            <person name="Walls C.E."/>
            <person name="Waqas M."/>
            <person name="Williams M.R."/>
            <person name="Winters A.K."/>
            <person name="Sahawneh K.J."/>
            <person name="Monti D.L."/>
            <person name="Garlena R.A."/>
            <person name="Russell D.A."/>
            <person name="Pope W.H."/>
            <person name="Jacobs-Sera D."/>
            <person name="Hatfull G.F."/>
        </authorList>
    </citation>
    <scope>NUCLEOTIDE SEQUENCE [LARGE SCALE GENOMIC DNA]</scope>
</reference>
<evidence type="ECO:0000313" key="1">
    <source>
        <dbReference type="EMBL" id="AYB70493.1"/>
    </source>
</evidence>
<name>A0A385UI20_9CAUD</name>
<dbReference type="EMBL" id="MH727560">
    <property type="protein sequence ID" value="AYB70493.1"/>
    <property type="molecule type" value="Genomic_DNA"/>
</dbReference>
<dbReference type="KEGG" id="vg:55003790"/>
<evidence type="ECO:0000313" key="2">
    <source>
        <dbReference type="Proteomes" id="UP000280497"/>
    </source>
</evidence>
<gene>
    <name evidence="1" type="primary">11</name>
    <name evidence="1" type="ORF">SAMW_11</name>
</gene>
<accession>A0A385UI20</accession>
<keyword evidence="2" id="KW-1185">Reference proteome</keyword>
<protein>
    <recommendedName>
        <fullName evidence="3">Tail terminator</fullName>
    </recommendedName>
</protein>
<dbReference type="GeneID" id="55003790"/>
<evidence type="ECO:0008006" key="3">
    <source>
        <dbReference type="Google" id="ProtNLM"/>
    </source>
</evidence>
<dbReference type="Proteomes" id="UP000280497">
    <property type="component" value="Segment"/>
</dbReference>
<proteinExistence type="predicted"/>
<sequence length="132" mass="14849">MTDTLDVLQHVWAELRADLDGTWVGDVLPPAEQLDPRRVYVVVDELPGEEVAPWGGHAPLIADHVLDVDIHGPSRIATKAVRDQVKATLSDLPNRRHVPITRTRCPSTWHPRPDMNPKLKRVGAEFRFTART</sequence>
<dbReference type="RefSeq" id="YP_009812720.1">
    <property type="nucleotide sequence ID" value="NC_048069.1"/>
</dbReference>
<organism evidence="1 2">
    <name type="scientific">Corynebacterium phage SamW</name>
    <dbReference type="NCBI Taxonomy" id="2301601"/>
    <lineage>
        <taxon>Viruses</taxon>
        <taxon>Duplodnaviria</taxon>
        <taxon>Heunggongvirae</taxon>
        <taxon>Uroviricota</taxon>
        <taxon>Caudoviricetes</taxon>
        <taxon>Samwavirus</taxon>
        <taxon>Samwavirus samW</taxon>
    </lineage>
</organism>